<dbReference type="OMA" id="ASVWENW"/>
<keyword evidence="2" id="KW-0472">Membrane</keyword>
<dbReference type="Proteomes" id="UP000037923">
    <property type="component" value="Unassembled WGS sequence"/>
</dbReference>
<dbReference type="VEuPathDB" id="TriTrypDB:LpyrH10_10_2810"/>
<feature type="region of interest" description="Disordered" evidence="1">
    <location>
        <begin position="91"/>
        <end position="123"/>
    </location>
</feature>
<proteinExistence type="predicted"/>
<sequence>MDRERKLAEKEVRAVVADSESSLAQHYVRESLRKNKFALVLFTVAIFTPAFFLITFYTAKAREIRANFRDPYALPEGFDPKTGEFVNKDAETKSAHELPMPSPLLIGDEPGNYGPRSRKRSIM</sequence>
<reference evidence="3 4" key="1">
    <citation type="submission" date="2015-07" db="EMBL/GenBank/DDBJ databases">
        <title>High-quality genome of monoxenous trypanosomatid Leptomonas pyrrhocoris.</title>
        <authorList>
            <person name="Flegontov P."/>
            <person name="Butenko A."/>
            <person name="Firsov S."/>
            <person name="Vlcek C."/>
            <person name="Logacheva M.D."/>
            <person name="Field M."/>
            <person name="Filatov D."/>
            <person name="Flegontova O."/>
            <person name="Gerasimov E."/>
            <person name="Jackson A.P."/>
            <person name="Kelly S."/>
            <person name="Opperdoes F."/>
            <person name="O'Reilly A."/>
            <person name="Votypka J."/>
            <person name="Yurchenko V."/>
            <person name="Lukes J."/>
        </authorList>
    </citation>
    <scope>NUCLEOTIDE SEQUENCE [LARGE SCALE GENOMIC DNA]</scope>
    <source>
        <strain evidence="3">H10</strain>
    </source>
</reference>
<evidence type="ECO:0000313" key="3">
    <source>
        <dbReference type="EMBL" id="KPA79762.1"/>
    </source>
</evidence>
<organism evidence="3 4">
    <name type="scientific">Leptomonas pyrrhocoris</name>
    <name type="common">Firebug parasite</name>
    <dbReference type="NCBI Taxonomy" id="157538"/>
    <lineage>
        <taxon>Eukaryota</taxon>
        <taxon>Discoba</taxon>
        <taxon>Euglenozoa</taxon>
        <taxon>Kinetoplastea</taxon>
        <taxon>Metakinetoplastina</taxon>
        <taxon>Trypanosomatida</taxon>
        <taxon>Trypanosomatidae</taxon>
        <taxon>Leishmaniinae</taxon>
        <taxon>Leptomonas</taxon>
    </lineage>
</organism>
<dbReference type="OrthoDB" id="269633at2759"/>
<dbReference type="EMBL" id="LGTL01000010">
    <property type="protein sequence ID" value="KPA79763.1"/>
    <property type="molecule type" value="Genomic_DNA"/>
</dbReference>
<evidence type="ECO:0000313" key="4">
    <source>
        <dbReference type="Proteomes" id="UP000037923"/>
    </source>
</evidence>
<evidence type="ECO:0008006" key="5">
    <source>
        <dbReference type="Google" id="ProtNLM"/>
    </source>
</evidence>
<dbReference type="AlphaFoldDB" id="A0A0N0DV20"/>
<gene>
    <name evidence="3" type="ORF">ABB37_05512</name>
</gene>
<dbReference type="EMBL" id="LGTL01000010">
    <property type="protein sequence ID" value="KPA79762.1"/>
    <property type="molecule type" value="Genomic_DNA"/>
</dbReference>
<keyword evidence="2" id="KW-1133">Transmembrane helix</keyword>
<dbReference type="GeneID" id="26905802"/>
<evidence type="ECO:0000256" key="2">
    <source>
        <dbReference type="SAM" id="Phobius"/>
    </source>
</evidence>
<evidence type="ECO:0000256" key="1">
    <source>
        <dbReference type="SAM" id="MobiDB-lite"/>
    </source>
</evidence>
<protein>
    <recommendedName>
        <fullName evidence="5">Transmembrane protein</fullName>
    </recommendedName>
</protein>
<name>A0A0N0DV20_LEPPY</name>
<keyword evidence="4" id="KW-1185">Reference proteome</keyword>
<feature type="transmembrane region" description="Helical" evidence="2">
    <location>
        <begin position="37"/>
        <end position="59"/>
    </location>
</feature>
<dbReference type="RefSeq" id="XP_015658201.1">
    <property type="nucleotide sequence ID" value="XM_015803559.1"/>
</dbReference>
<dbReference type="RefSeq" id="XP_015658202.1">
    <property type="nucleotide sequence ID" value="XM_015803560.1"/>
</dbReference>
<comment type="caution">
    <text evidence="3">The sequence shown here is derived from an EMBL/GenBank/DDBJ whole genome shotgun (WGS) entry which is preliminary data.</text>
</comment>
<keyword evidence="2" id="KW-0812">Transmembrane</keyword>
<accession>A0A0N0DV20</accession>